<dbReference type="AlphaFoldDB" id="A0A1R1Y566"/>
<accession>A0A1R1Y566</accession>
<protein>
    <submittedName>
        <fullName evidence="2">Uncharacterized protein</fullName>
    </submittedName>
</protein>
<dbReference type="EMBL" id="LSSN01000852">
    <property type="protein sequence ID" value="OMJ22053.1"/>
    <property type="molecule type" value="Genomic_DNA"/>
</dbReference>
<comment type="caution">
    <text evidence="2">The sequence shown here is derived from an EMBL/GenBank/DDBJ whole genome shotgun (WGS) entry which is preliminary data.</text>
</comment>
<evidence type="ECO:0000256" key="1">
    <source>
        <dbReference type="SAM" id="MobiDB-lite"/>
    </source>
</evidence>
<feature type="compositionally biased region" description="Polar residues" evidence="1">
    <location>
        <begin position="49"/>
        <end position="66"/>
    </location>
</feature>
<sequence>MVVKSLFKNKPWSEIMDEVVSTYRLLKKGLKLVEKETGKDKSEKKDVKNGNSSVVTEEASNLTKVF</sequence>
<name>A0A1R1Y566_9FUNG</name>
<keyword evidence="3" id="KW-1185">Reference proteome</keyword>
<dbReference type="Proteomes" id="UP000187283">
    <property type="component" value="Unassembled WGS sequence"/>
</dbReference>
<evidence type="ECO:0000313" key="2">
    <source>
        <dbReference type="EMBL" id="OMJ22053.1"/>
    </source>
</evidence>
<gene>
    <name evidence="2" type="ORF">AYI70_g3103</name>
</gene>
<reference evidence="2 3" key="1">
    <citation type="submission" date="2017-01" db="EMBL/GenBank/DDBJ databases">
        <authorList>
            <person name="Mah S.A."/>
            <person name="Swanson W.J."/>
            <person name="Moy G.W."/>
            <person name="Vacquier V.D."/>
        </authorList>
    </citation>
    <scope>NUCLEOTIDE SEQUENCE [LARGE SCALE GENOMIC DNA]</scope>
    <source>
        <strain evidence="2 3">GSMNP</strain>
    </source>
</reference>
<proteinExistence type="predicted"/>
<organism evidence="2 3">
    <name type="scientific">Smittium culicis</name>
    <dbReference type="NCBI Taxonomy" id="133412"/>
    <lineage>
        <taxon>Eukaryota</taxon>
        <taxon>Fungi</taxon>
        <taxon>Fungi incertae sedis</taxon>
        <taxon>Zoopagomycota</taxon>
        <taxon>Kickxellomycotina</taxon>
        <taxon>Harpellomycetes</taxon>
        <taxon>Harpellales</taxon>
        <taxon>Legeriomycetaceae</taxon>
        <taxon>Smittium</taxon>
    </lineage>
</organism>
<feature type="region of interest" description="Disordered" evidence="1">
    <location>
        <begin position="35"/>
        <end position="66"/>
    </location>
</feature>
<feature type="compositionally biased region" description="Basic and acidic residues" evidence="1">
    <location>
        <begin position="35"/>
        <end position="48"/>
    </location>
</feature>
<evidence type="ECO:0000313" key="3">
    <source>
        <dbReference type="Proteomes" id="UP000187283"/>
    </source>
</evidence>